<accession>A0AA88HJL6</accession>
<dbReference type="Gene3D" id="3.90.550.10">
    <property type="entry name" value="Spore Coat Polysaccharide Biosynthesis Protein SpsA, Chain A"/>
    <property type="match status" value="1"/>
</dbReference>
<dbReference type="InterPro" id="IPR001173">
    <property type="entry name" value="Glyco_trans_2-like"/>
</dbReference>
<reference evidence="2" key="1">
    <citation type="submission" date="2023-07" db="EMBL/GenBank/DDBJ databases">
        <title>Chromosome-level genome assembly of Artemia franciscana.</title>
        <authorList>
            <person name="Jo E."/>
        </authorList>
    </citation>
    <scope>NUCLEOTIDE SEQUENCE</scope>
    <source>
        <tissue evidence="2">Whole body</tissue>
    </source>
</reference>
<dbReference type="InterPro" id="IPR029044">
    <property type="entry name" value="Nucleotide-diphossugar_trans"/>
</dbReference>
<protein>
    <recommendedName>
        <fullName evidence="1">Glycosyltransferase 2-like domain-containing protein</fullName>
    </recommendedName>
</protein>
<dbReference type="SUPFAM" id="SSF53448">
    <property type="entry name" value="Nucleotide-diphospho-sugar transferases"/>
    <property type="match status" value="1"/>
</dbReference>
<dbReference type="PANTHER" id="PTHR22916:SF3">
    <property type="entry name" value="UDP-GLCNAC:BETAGAL BETA-1,3-N-ACETYLGLUCOSAMINYLTRANSFERASE-LIKE PROTEIN 1"/>
    <property type="match status" value="1"/>
</dbReference>
<dbReference type="PANTHER" id="PTHR22916">
    <property type="entry name" value="GLYCOSYLTRANSFERASE"/>
    <property type="match status" value="1"/>
</dbReference>
<name>A0AA88HJL6_ARTSF</name>
<dbReference type="Proteomes" id="UP001187531">
    <property type="component" value="Unassembled WGS sequence"/>
</dbReference>
<keyword evidence="3" id="KW-1185">Reference proteome</keyword>
<proteinExistence type="predicted"/>
<comment type="caution">
    <text evidence="2">The sequence shown here is derived from an EMBL/GenBank/DDBJ whole genome shotgun (WGS) entry which is preliminary data.</text>
</comment>
<evidence type="ECO:0000313" key="3">
    <source>
        <dbReference type="Proteomes" id="UP001187531"/>
    </source>
</evidence>
<evidence type="ECO:0000259" key="1">
    <source>
        <dbReference type="Pfam" id="PF00535"/>
    </source>
</evidence>
<dbReference type="GO" id="GO:0016758">
    <property type="term" value="F:hexosyltransferase activity"/>
    <property type="evidence" value="ECO:0007669"/>
    <property type="project" value="UniProtKB-ARBA"/>
</dbReference>
<feature type="domain" description="Glycosyltransferase 2-like" evidence="1">
    <location>
        <begin position="4"/>
        <end position="177"/>
    </location>
</feature>
<evidence type="ECO:0000313" key="2">
    <source>
        <dbReference type="EMBL" id="KAK2710570.1"/>
    </source>
</evidence>
<sequence>MEVSVIVPVRNSIEWIDDCLESILNQTAIGTISLEVCVYDDVSTDGSYLKLESWKKTFETEGIPMKLSRNTELEPGGVGYAKNRCIEQSSGEYLCFLDSDDVMKPERIEKQLKAASQYKDAIIGCQFSRHPYNSTLRYTRWANSLPPEKLEVQVLTSHGPTVIMPTWFCHRSVYDRVGGFTEVRKSHPEDLVFFYKHLDLGGHIRRVDEVLLIYRYHPGAMTFGISEKTIWSLRVKRLEENFILNWKSFYIWNAGKQGRQLYRSISEISRKKVKGFCDVDARKITQGYYTFEAEKQIPRPKIPIVHFNDGEPPFVICVKLVRFFLG</sequence>
<gene>
    <name evidence="2" type="ORF">QYM36_011930</name>
</gene>
<organism evidence="2 3">
    <name type="scientific">Artemia franciscana</name>
    <name type="common">Brine shrimp</name>
    <name type="synonym">Artemia sanfranciscana</name>
    <dbReference type="NCBI Taxonomy" id="6661"/>
    <lineage>
        <taxon>Eukaryota</taxon>
        <taxon>Metazoa</taxon>
        <taxon>Ecdysozoa</taxon>
        <taxon>Arthropoda</taxon>
        <taxon>Crustacea</taxon>
        <taxon>Branchiopoda</taxon>
        <taxon>Anostraca</taxon>
        <taxon>Artemiidae</taxon>
        <taxon>Artemia</taxon>
    </lineage>
</organism>
<dbReference type="EMBL" id="JAVRJZ010000016">
    <property type="protein sequence ID" value="KAK2710570.1"/>
    <property type="molecule type" value="Genomic_DNA"/>
</dbReference>
<dbReference type="AlphaFoldDB" id="A0AA88HJL6"/>
<dbReference type="Pfam" id="PF00535">
    <property type="entry name" value="Glycos_transf_2"/>
    <property type="match status" value="1"/>
</dbReference>